<protein>
    <submittedName>
        <fullName evidence="1">Uncharacterized protein</fullName>
    </submittedName>
</protein>
<accession>A0A1F6V9G5</accession>
<proteinExistence type="predicted"/>
<sequence length="96" mass="11439">MKANNLKKYLGEMVIVKVGNNKNALKNKEFMGRLTRLMKRIEKDFVKVKNREKANFVEMKVWSERNVARKSNKVFRIVLQIRKIQSVQVFKKVAWV</sequence>
<dbReference type="AlphaFoldDB" id="A0A1F6V9G5"/>
<evidence type="ECO:0000313" key="1">
    <source>
        <dbReference type="EMBL" id="OGI66313.1"/>
    </source>
</evidence>
<comment type="caution">
    <text evidence="1">The sequence shown here is derived from an EMBL/GenBank/DDBJ whole genome shotgun (WGS) entry which is preliminary data.</text>
</comment>
<dbReference type="Proteomes" id="UP000177370">
    <property type="component" value="Unassembled WGS sequence"/>
</dbReference>
<reference evidence="1 2" key="1">
    <citation type="journal article" date="2016" name="Nat. Commun.">
        <title>Thousands of microbial genomes shed light on interconnected biogeochemical processes in an aquifer system.</title>
        <authorList>
            <person name="Anantharaman K."/>
            <person name="Brown C.T."/>
            <person name="Hug L.A."/>
            <person name="Sharon I."/>
            <person name="Castelle C.J."/>
            <person name="Probst A.J."/>
            <person name="Thomas B.C."/>
            <person name="Singh A."/>
            <person name="Wilkins M.J."/>
            <person name="Karaoz U."/>
            <person name="Brodie E.L."/>
            <person name="Williams K.H."/>
            <person name="Hubbard S.S."/>
            <person name="Banfield J.F."/>
        </authorList>
    </citation>
    <scope>NUCLEOTIDE SEQUENCE [LARGE SCALE GENOMIC DNA]</scope>
</reference>
<name>A0A1F6V9G5_9BACT</name>
<organism evidence="1 2">
    <name type="scientific">Candidatus Nomurabacteria bacterium RIFCSPHIGHO2_01_FULL_40_24b</name>
    <dbReference type="NCBI Taxonomy" id="1801739"/>
    <lineage>
        <taxon>Bacteria</taxon>
        <taxon>Candidatus Nomuraibacteriota</taxon>
    </lineage>
</organism>
<dbReference type="EMBL" id="MFTP01000002">
    <property type="protein sequence ID" value="OGI66313.1"/>
    <property type="molecule type" value="Genomic_DNA"/>
</dbReference>
<gene>
    <name evidence="1" type="ORF">A2647_00995</name>
</gene>
<evidence type="ECO:0000313" key="2">
    <source>
        <dbReference type="Proteomes" id="UP000177370"/>
    </source>
</evidence>